<sequence length="348" mass="37287">MSASTPSRIGVVGYGAGGHRFHVPYIQAVDGWELAGVVTRSPERRAILAAEAPGVPAFDSLDALIDSGVDAVVITTPPDTRRELVLRALKRGVHVVADKPFAPTAEGARELQAAAERSGRILTAYQNRRWDTDLVTLKKVIDDGRLGEIWRVSSRMDQDDSGTLETGPAHGLLRDLGSHLVDQMAHLFGPVERVSAHLDITSVDGVEVDCGFDLALHHASGAFSRVASSKINHLEGRELIAYGDLGSYESRMDDVQTAQIDAGLRPASATDAPDWGLEAEERWGVLHTAAGSTPVPSARGDYSEFYRTLLAAVRGESAPPVLLEQAVHTVEILDAARESARTGHTVSI</sequence>
<feature type="domain" description="Gfo/Idh/MocA-like oxidoreductase N-terminal" evidence="3">
    <location>
        <begin position="8"/>
        <end position="124"/>
    </location>
</feature>
<evidence type="ECO:0000313" key="6">
    <source>
        <dbReference type="Proteomes" id="UP000545286"/>
    </source>
</evidence>
<dbReference type="InterPro" id="IPR051317">
    <property type="entry name" value="Gfo/Idh/MocA_oxidoreduct"/>
</dbReference>
<dbReference type="GO" id="GO:0000166">
    <property type="term" value="F:nucleotide binding"/>
    <property type="evidence" value="ECO:0007669"/>
    <property type="project" value="InterPro"/>
</dbReference>
<dbReference type="InterPro" id="IPR036291">
    <property type="entry name" value="NAD(P)-bd_dom_sf"/>
</dbReference>
<reference evidence="5 6" key="1">
    <citation type="submission" date="2020-08" db="EMBL/GenBank/DDBJ databases">
        <title>Sequencing the genomes of 1000 actinobacteria strains.</title>
        <authorList>
            <person name="Klenk H.-P."/>
        </authorList>
    </citation>
    <scope>NUCLEOTIDE SEQUENCE [LARGE SCALE GENOMIC DNA]</scope>
    <source>
        <strain evidence="5 6">DSM 20419</strain>
    </source>
</reference>
<dbReference type="PANTHER" id="PTHR43708:SF5">
    <property type="entry name" value="CONSERVED EXPRESSED OXIDOREDUCTASE (EUROFUNG)-RELATED"/>
    <property type="match status" value="1"/>
</dbReference>
<dbReference type="InterPro" id="IPR000683">
    <property type="entry name" value="Gfo/Idh/MocA-like_OxRdtase_N"/>
</dbReference>
<dbReference type="InterPro" id="IPR004104">
    <property type="entry name" value="Gfo/Idh/MocA-like_OxRdtase_C"/>
</dbReference>
<dbReference type="SUPFAM" id="SSF51735">
    <property type="entry name" value="NAD(P)-binding Rossmann-fold domains"/>
    <property type="match status" value="1"/>
</dbReference>
<evidence type="ECO:0000313" key="5">
    <source>
        <dbReference type="EMBL" id="MBB2958193.1"/>
    </source>
</evidence>
<dbReference type="Pfam" id="PF01408">
    <property type="entry name" value="GFO_IDH_MocA"/>
    <property type="match status" value="1"/>
</dbReference>
<dbReference type="GO" id="GO:0016491">
    <property type="term" value="F:oxidoreductase activity"/>
    <property type="evidence" value="ECO:0007669"/>
    <property type="project" value="UniProtKB-KW"/>
</dbReference>
<keyword evidence="6" id="KW-1185">Reference proteome</keyword>
<keyword evidence="2" id="KW-0560">Oxidoreductase</keyword>
<evidence type="ECO:0000256" key="1">
    <source>
        <dbReference type="ARBA" id="ARBA00010928"/>
    </source>
</evidence>
<evidence type="ECO:0000256" key="2">
    <source>
        <dbReference type="ARBA" id="ARBA00023002"/>
    </source>
</evidence>
<dbReference type="SUPFAM" id="SSF55347">
    <property type="entry name" value="Glyceraldehyde-3-phosphate dehydrogenase-like, C-terminal domain"/>
    <property type="match status" value="1"/>
</dbReference>
<dbReference type="EMBL" id="JACHWJ010000003">
    <property type="protein sequence ID" value="MBB2958193.1"/>
    <property type="molecule type" value="Genomic_DNA"/>
</dbReference>
<accession>A0A7W4UPL3</accession>
<comment type="caution">
    <text evidence="5">The sequence shown here is derived from an EMBL/GenBank/DDBJ whole genome shotgun (WGS) entry which is preliminary data.</text>
</comment>
<protein>
    <submittedName>
        <fullName evidence="5">Putative dehydrogenase</fullName>
    </submittedName>
</protein>
<dbReference type="Gene3D" id="3.30.360.10">
    <property type="entry name" value="Dihydrodipicolinate Reductase, domain 2"/>
    <property type="match status" value="1"/>
</dbReference>
<comment type="similarity">
    <text evidence="1">Belongs to the Gfo/Idh/MocA family.</text>
</comment>
<dbReference type="PANTHER" id="PTHR43708">
    <property type="entry name" value="CONSERVED EXPRESSED OXIDOREDUCTASE (EUROFUNG)"/>
    <property type="match status" value="1"/>
</dbReference>
<dbReference type="Pfam" id="PF02894">
    <property type="entry name" value="GFO_IDH_MocA_C"/>
    <property type="match status" value="1"/>
</dbReference>
<gene>
    <name evidence="5" type="ORF">FHX72_002338</name>
</gene>
<dbReference type="Gene3D" id="3.40.50.720">
    <property type="entry name" value="NAD(P)-binding Rossmann-like Domain"/>
    <property type="match status" value="1"/>
</dbReference>
<dbReference type="AlphaFoldDB" id="A0A7W4UPL3"/>
<proteinExistence type="inferred from homology"/>
<name>A0A7W4UPL3_9MICO</name>
<organism evidence="5 6">
    <name type="scientific">Pseudoclavibacter helvolus</name>
    <dbReference type="NCBI Taxonomy" id="255205"/>
    <lineage>
        <taxon>Bacteria</taxon>
        <taxon>Bacillati</taxon>
        <taxon>Actinomycetota</taxon>
        <taxon>Actinomycetes</taxon>
        <taxon>Micrococcales</taxon>
        <taxon>Microbacteriaceae</taxon>
        <taxon>Pseudoclavibacter</taxon>
    </lineage>
</organism>
<dbReference type="Proteomes" id="UP000545286">
    <property type="component" value="Unassembled WGS sequence"/>
</dbReference>
<feature type="domain" description="Gfo/Idh/MocA-like oxidoreductase C-terminal" evidence="4">
    <location>
        <begin position="138"/>
        <end position="348"/>
    </location>
</feature>
<dbReference type="RefSeq" id="WP_183625140.1">
    <property type="nucleotide sequence ID" value="NZ_JACHWJ010000003.1"/>
</dbReference>
<evidence type="ECO:0000259" key="4">
    <source>
        <dbReference type="Pfam" id="PF02894"/>
    </source>
</evidence>
<evidence type="ECO:0000259" key="3">
    <source>
        <dbReference type="Pfam" id="PF01408"/>
    </source>
</evidence>